<dbReference type="Pfam" id="PF13304">
    <property type="entry name" value="AAA_21"/>
    <property type="match status" value="1"/>
</dbReference>
<keyword evidence="3" id="KW-1185">Reference proteome</keyword>
<dbReference type="SUPFAM" id="SSF52540">
    <property type="entry name" value="P-loop containing nucleoside triphosphate hydrolases"/>
    <property type="match status" value="1"/>
</dbReference>
<sequence>MRVRLNEDEARRRRQVEVVQRDEAPFSAEVVSDGTLRAIALLAALYDPRGAGLICFEEPENGIYPQHLAQFVRYLRNLVTRAIDTAPQRGTALTQLVLSSHSPAILRALAEGDAGRHGNAVFLDVVTRARRGEPRSRVTRPRWVGGNQLAIDEVMDIGSVVSRAEIAEFEVMAALDR</sequence>
<evidence type="ECO:0000259" key="1">
    <source>
        <dbReference type="Pfam" id="PF13304"/>
    </source>
</evidence>
<comment type="caution">
    <text evidence="2">The sequence shown here is derived from an EMBL/GenBank/DDBJ whole genome shotgun (WGS) entry which is preliminary data.</text>
</comment>
<evidence type="ECO:0000313" key="3">
    <source>
        <dbReference type="Proteomes" id="UP001582793"/>
    </source>
</evidence>
<dbReference type="RefSeq" id="WP_375733872.1">
    <property type="nucleotide sequence ID" value="NZ_JBCGDC010000020.1"/>
</dbReference>
<reference evidence="2 3" key="1">
    <citation type="submission" date="2024-04" db="EMBL/GenBank/DDBJ databases">
        <title>Polymorphospora sp. isolated from Baiyangdian Lake in Xiong'an New Area.</title>
        <authorList>
            <person name="Zhang X."/>
            <person name="Liu J."/>
        </authorList>
    </citation>
    <scope>NUCLEOTIDE SEQUENCE [LARGE SCALE GENOMIC DNA]</scope>
    <source>
        <strain evidence="2 3">2-325</strain>
    </source>
</reference>
<evidence type="ECO:0000313" key="2">
    <source>
        <dbReference type="EMBL" id="MFB6393322.1"/>
    </source>
</evidence>
<name>A0ABV5CMU9_9ACTN</name>
<dbReference type="InterPro" id="IPR003959">
    <property type="entry name" value="ATPase_AAA_core"/>
</dbReference>
<feature type="domain" description="ATPase AAA-type core" evidence="1">
    <location>
        <begin position="14"/>
        <end position="106"/>
    </location>
</feature>
<dbReference type="InterPro" id="IPR027417">
    <property type="entry name" value="P-loop_NTPase"/>
</dbReference>
<protein>
    <submittedName>
        <fullName evidence="2">AAA family ATPase</fullName>
    </submittedName>
</protein>
<organism evidence="2 3">
    <name type="scientific">Polymorphospora lycopeni</name>
    <dbReference type="NCBI Taxonomy" id="3140240"/>
    <lineage>
        <taxon>Bacteria</taxon>
        <taxon>Bacillati</taxon>
        <taxon>Actinomycetota</taxon>
        <taxon>Actinomycetes</taxon>
        <taxon>Micromonosporales</taxon>
        <taxon>Micromonosporaceae</taxon>
        <taxon>Polymorphospora</taxon>
    </lineage>
</organism>
<proteinExistence type="predicted"/>
<dbReference type="EMBL" id="JBCGDC010000020">
    <property type="protein sequence ID" value="MFB6393322.1"/>
    <property type="molecule type" value="Genomic_DNA"/>
</dbReference>
<dbReference type="Gene3D" id="3.40.50.300">
    <property type="entry name" value="P-loop containing nucleotide triphosphate hydrolases"/>
    <property type="match status" value="1"/>
</dbReference>
<accession>A0ABV5CMU9</accession>
<gene>
    <name evidence="2" type="ORF">AAFH96_09405</name>
</gene>
<dbReference type="Proteomes" id="UP001582793">
    <property type="component" value="Unassembled WGS sequence"/>
</dbReference>